<feature type="non-terminal residue" evidence="2">
    <location>
        <position position="205"/>
    </location>
</feature>
<feature type="region of interest" description="Disordered" evidence="1">
    <location>
        <begin position="61"/>
        <end position="80"/>
    </location>
</feature>
<comment type="caution">
    <text evidence="2">The sequence shown here is derived from an EMBL/GenBank/DDBJ whole genome shotgun (WGS) entry which is preliminary data.</text>
</comment>
<sequence length="205" mass="22987">MRLVEEGSLSEETYSIAFQALEEVLKHCVGVNNSVRSVLEPNKLAIHGFLDIEEENLNNSMAKSSKKKKTFKKRKGRSEPDGVTIGIQESCQQMEQMSSRAHNLDNCYVPQQDLQGVVRNVMCEILEEEFCLGIFKKGQLNSNSPIRDDYFSNQQGLQGLGQLHSLATRVGQYGTQQSMQGLAQLSFKAPVIHGCFDIQDNLQDM</sequence>
<reference evidence="2 3" key="1">
    <citation type="journal article" date="2018" name="Sci. Data">
        <title>The draft genome sequence of cork oak.</title>
        <authorList>
            <person name="Ramos A.M."/>
            <person name="Usie A."/>
            <person name="Barbosa P."/>
            <person name="Barros P.M."/>
            <person name="Capote T."/>
            <person name="Chaves I."/>
            <person name="Simoes F."/>
            <person name="Abreu I."/>
            <person name="Carrasquinho I."/>
            <person name="Faro C."/>
            <person name="Guimaraes J.B."/>
            <person name="Mendonca D."/>
            <person name="Nobrega F."/>
            <person name="Rodrigues L."/>
            <person name="Saibo N.J.M."/>
            <person name="Varela M.C."/>
            <person name="Egas C."/>
            <person name="Matos J."/>
            <person name="Miguel C.M."/>
            <person name="Oliveira M.M."/>
            <person name="Ricardo C.P."/>
            <person name="Goncalves S."/>
        </authorList>
    </citation>
    <scope>NUCLEOTIDE SEQUENCE [LARGE SCALE GENOMIC DNA]</scope>
    <source>
        <strain evidence="3">cv. HL8</strain>
    </source>
</reference>
<dbReference type="EMBL" id="PKMF04000610">
    <property type="protein sequence ID" value="KAK7824172.1"/>
    <property type="molecule type" value="Genomic_DNA"/>
</dbReference>
<feature type="compositionally biased region" description="Basic residues" evidence="1">
    <location>
        <begin position="64"/>
        <end position="76"/>
    </location>
</feature>
<dbReference type="Proteomes" id="UP000237347">
    <property type="component" value="Unassembled WGS sequence"/>
</dbReference>
<keyword evidence="3" id="KW-1185">Reference proteome</keyword>
<dbReference type="AlphaFoldDB" id="A0AAW0JC82"/>
<evidence type="ECO:0000313" key="2">
    <source>
        <dbReference type="EMBL" id="KAK7824172.1"/>
    </source>
</evidence>
<protein>
    <submittedName>
        <fullName evidence="2">Protein far1-related sequence 2</fullName>
    </submittedName>
</protein>
<name>A0AAW0JC82_QUESU</name>
<evidence type="ECO:0000313" key="3">
    <source>
        <dbReference type="Proteomes" id="UP000237347"/>
    </source>
</evidence>
<organism evidence="2 3">
    <name type="scientific">Quercus suber</name>
    <name type="common">Cork oak</name>
    <dbReference type="NCBI Taxonomy" id="58331"/>
    <lineage>
        <taxon>Eukaryota</taxon>
        <taxon>Viridiplantae</taxon>
        <taxon>Streptophyta</taxon>
        <taxon>Embryophyta</taxon>
        <taxon>Tracheophyta</taxon>
        <taxon>Spermatophyta</taxon>
        <taxon>Magnoliopsida</taxon>
        <taxon>eudicotyledons</taxon>
        <taxon>Gunneridae</taxon>
        <taxon>Pentapetalae</taxon>
        <taxon>rosids</taxon>
        <taxon>fabids</taxon>
        <taxon>Fagales</taxon>
        <taxon>Fagaceae</taxon>
        <taxon>Quercus</taxon>
    </lineage>
</organism>
<gene>
    <name evidence="2" type="primary">FRS2_1</name>
    <name evidence="2" type="ORF">CFP56_034654</name>
</gene>
<evidence type="ECO:0000256" key="1">
    <source>
        <dbReference type="SAM" id="MobiDB-lite"/>
    </source>
</evidence>
<accession>A0AAW0JC82</accession>
<proteinExistence type="predicted"/>